<reference evidence="1" key="1">
    <citation type="submission" date="2018-05" db="EMBL/GenBank/DDBJ databases">
        <authorList>
            <person name="Lanie J.A."/>
            <person name="Ng W.-L."/>
            <person name="Kazmierczak K.M."/>
            <person name="Andrzejewski T.M."/>
            <person name="Davidsen T.M."/>
            <person name="Wayne K.J."/>
            <person name="Tettelin H."/>
            <person name="Glass J.I."/>
            <person name="Rusch D."/>
            <person name="Podicherti R."/>
            <person name="Tsui H.-C.T."/>
            <person name="Winkler M.E."/>
        </authorList>
    </citation>
    <scope>NUCLEOTIDE SEQUENCE</scope>
</reference>
<name>A0A382DS87_9ZZZZ</name>
<feature type="non-terminal residue" evidence="1">
    <location>
        <position position="22"/>
    </location>
</feature>
<organism evidence="1">
    <name type="scientific">marine metagenome</name>
    <dbReference type="NCBI Taxonomy" id="408172"/>
    <lineage>
        <taxon>unclassified sequences</taxon>
        <taxon>metagenomes</taxon>
        <taxon>ecological metagenomes</taxon>
    </lineage>
</organism>
<protein>
    <submittedName>
        <fullName evidence="1">Uncharacterized protein</fullName>
    </submittedName>
</protein>
<evidence type="ECO:0000313" key="1">
    <source>
        <dbReference type="EMBL" id="SVB41115.1"/>
    </source>
</evidence>
<gene>
    <name evidence="1" type="ORF">METZ01_LOCUS193969</name>
</gene>
<proteinExistence type="predicted"/>
<dbReference type="EMBL" id="UINC01040771">
    <property type="protein sequence ID" value="SVB41115.1"/>
    <property type="molecule type" value="Genomic_DNA"/>
</dbReference>
<sequence length="22" mass="2698">MEHYGPETYGEHYADVYDDWYG</sequence>
<accession>A0A382DS87</accession>
<dbReference type="AlphaFoldDB" id="A0A382DS87"/>